<keyword evidence="8" id="KW-0206">Cytoskeleton</keyword>
<comment type="caution">
    <text evidence="10">The sequence shown here is derived from an EMBL/GenBank/DDBJ whole genome shotgun (WGS) entry which is preliminary data.</text>
</comment>
<dbReference type="PIRSF" id="PIRSF039131">
    <property type="entry name" value="Parvin"/>
    <property type="match status" value="1"/>
</dbReference>
<keyword evidence="5" id="KW-0677">Repeat</keyword>
<dbReference type="PROSITE" id="PS50021">
    <property type="entry name" value="CH"/>
    <property type="match status" value="2"/>
</dbReference>
<accession>A0A401NI88</accession>
<feature type="domain" description="Calponin-homology (CH)" evidence="9">
    <location>
        <begin position="83"/>
        <end position="191"/>
    </location>
</feature>
<dbReference type="GO" id="GO:0003779">
    <property type="term" value="F:actin binding"/>
    <property type="evidence" value="ECO:0007669"/>
    <property type="project" value="UniProtKB-KW"/>
</dbReference>
<organism evidence="10 11">
    <name type="scientific">Scyliorhinus torazame</name>
    <name type="common">Cloudy catshark</name>
    <name type="synonym">Catulus torazame</name>
    <dbReference type="NCBI Taxonomy" id="75743"/>
    <lineage>
        <taxon>Eukaryota</taxon>
        <taxon>Metazoa</taxon>
        <taxon>Chordata</taxon>
        <taxon>Craniata</taxon>
        <taxon>Vertebrata</taxon>
        <taxon>Chondrichthyes</taxon>
        <taxon>Elasmobranchii</taxon>
        <taxon>Galeomorphii</taxon>
        <taxon>Galeoidea</taxon>
        <taxon>Carcharhiniformes</taxon>
        <taxon>Scyliorhinidae</taxon>
        <taxon>Scyliorhinus</taxon>
    </lineage>
</organism>
<evidence type="ECO:0000256" key="5">
    <source>
        <dbReference type="ARBA" id="ARBA00022737"/>
    </source>
</evidence>
<evidence type="ECO:0000256" key="8">
    <source>
        <dbReference type="ARBA" id="ARBA00023212"/>
    </source>
</evidence>
<evidence type="ECO:0000313" key="10">
    <source>
        <dbReference type="EMBL" id="GCB60591.1"/>
    </source>
</evidence>
<keyword evidence="4" id="KW-0963">Cytoplasm</keyword>
<dbReference type="GO" id="GO:0015629">
    <property type="term" value="C:actin cytoskeleton"/>
    <property type="evidence" value="ECO:0007669"/>
    <property type="project" value="TreeGrafter"/>
</dbReference>
<dbReference type="InterPro" id="IPR028433">
    <property type="entry name" value="Parvin"/>
</dbReference>
<evidence type="ECO:0000256" key="1">
    <source>
        <dbReference type="ARBA" id="ARBA00004216"/>
    </source>
</evidence>
<evidence type="ECO:0000256" key="7">
    <source>
        <dbReference type="ARBA" id="ARBA00023203"/>
    </source>
</evidence>
<dbReference type="GO" id="GO:0030031">
    <property type="term" value="P:cell projection assembly"/>
    <property type="evidence" value="ECO:0007669"/>
    <property type="project" value="TreeGrafter"/>
</dbReference>
<dbReference type="OMA" id="SEHIVVQ"/>
<dbReference type="EMBL" id="BFAA01001129">
    <property type="protein sequence ID" value="GCB60591.1"/>
    <property type="molecule type" value="Genomic_DNA"/>
</dbReference>
<dbReference type="InterPro" id="IPR001715">
    <property type="entry name" value="CH_dom"/>
</dbReference>
<evidence type="ECO:0000259" key="9">
    <source>
        <dbReference type="PROSITE" id="PS50021"/>
    </source>
</evidence>
<dbReference type="Pfam" id="PF00307">
    <property type="entry name" value="CH"/>
    <property type="match status" value="2"/>
</dbReference>
<dbReference type="GO" id="GO:0071963">
    <property type="term" value="P:establishment or maintenance of cell polarity regulating cell shape"/>
    <property type="evidence" value="ECO:0007669"/>
    <property type="project" value="TreeGrafter"/>
</dbReference>
<dbReference type="FunFam" id="1.10.418.10:FF:000015">
    <property type="entry name" value="Parvin beta"/>
    <property type="match status" value="1"/>
</dbReference>
<dbReference type="PANTHER" id="PTHR12114:SF1">
    <property type="entry name" value="GAMMA-PARVIN"/>
    <property type="match status" value="1"/>
</dbReference>
<proteinExistence type="inferred from homology"/>
<dbReference type="GO" id="GO:0030018">
    <property type="term" value="C:Z disc"/>
    <property type="evidence" value="ECO:0007669"/>
    <property type="project" value="UniProtKB-SubCell"/>
</dbReference>
<evidence type="ECO:0000256" key="3">
    <source>
        <dbReference type="ARBA" id="ARBA00005666"/>
    </source>
</evidence>
<evidence type="ECO:0000313" key="11">
    <source>
        <dbReference type="Proteomes" id="UP000288216"/>
    </source>
</evidence>
<dbReference type="SUPFAM" id="SSF47576">
    <property type="entry name" value="Calponin-homology domain, CH-domain"/>
    <property type="match status" value="1"/>
</dbReference>
<feature type="domain" description="Calponin-homology (CH)" evidence="9">
    <location>
        <begin position="238"/>
        <end position="345"/>
    </location>
</feature>
<dbReference type="GO" id="GO:0030036">
    <property type="term" value="P:actin cytoskeleton organization"/>
    <property type="evidence" value="ECO:0007669"/>
    <property type="project" value="InterPro"/>
</dbReference>
<dbReference type="Proteomes" id="UP000288216">
    <property type="component" value="Unassembled WGS sequence"/>
</dbReference>
<evidence type="ECO:0000256" key="4">
    <source>
        <dbReference type="ARBA" id="ARBA00022490"/>
    </source>
</evidence>
<dbReference type="PANTHER" id="PTHR12114">
    <property type="entry name" value="PARVIN"/>
    <property type="match status" value="1"/>
</dbReference>
<name>A0A401NI88_SCYTO</name>
<evidence type="ECO:0000256" key="2">
    <source>
        <dbReference type="ARBA" id="ARBA00004245"/>
    </source>
</evidence>
<reference evidence="10 11" key="1">
    <citation type="journal article" date="2018" name="Nat. Ecol. Evol.">
        <title>Shark genomes provide insights into elasmobranch evolution and the origin of vertebrates.</title>
        <authorList>
            <person name="Hara Y"/>
            <person name="Yamaguchi K"/>
            <person name="Onimaru K"/>
            <person name="Kadota M"/>
            <person name="Koyanagi M"/>
            <person name="Keeley SD"/>
            <person name="Tatsumi K"/>
            <person name="Tanaka K"/>
            <person name="Motone F"/>
            <person name="Kageyama Y"/>
            <person name="Nozu R"/>
            <person name="Adachi N"/>
            <person name="Nishimura O"/>
            <person name="Nakagawa R"/>
            <person name="Tanegashima C"/>
            <person name="Kiyatake I"/>
            <person name="Matsumoto R"/>
            <person name="Murakumo K"/>
            <person name="Nishida K"/>
            <person name="Terakita A"/>
            <person name="Kuratani S"/>
            <person name="Sato K"/>
            <person name="Hyodo S Kuraku.S."/>
        </authorList>
    </citation>
    <scope>NUCLEOTIDE SEQUENCE [LARGE SCALE GENOMIC DNA]</scope>
</reference>
<dbReference type="GO" id="GO:0034446">
    <property type="term" value="P:substrate adhesion-dependent cell spreading"/>
    <property type="evidence" value="ECO:0007669"/>
    <property type="project" value="TreeGrafter"/>
</dbReference>
<dbReference type="STRING" id="75743.A0A401NI88"/>
<dbReference type="CDD" id="cd21307">
    <property type="entry name" value="CH_PARVG_rpt2"/>
    <property type="match status" value="1"/>
</dbReference>
<comment type="subcellular location">
    <subcellularLocation>
        <location evidence="2">Cytoplasm</location>
        <location evidence="2">Cytoskeleton</location>
    </subcellularLocation>
    <subcellularLocation>
        <location evidence="1">Cytoplasm</location>
        <location evidence="1">Myofibril</location>
        <location evidence="1">Sarcomere</location>
        <location evidence="1">Z line</location>
    </subcellularLocation>
</comment>
<dbReference type="Gene3D" id="1.10.418.10">
    <property type="entry name" value="Calponin-like domain"/>
    <property type="match status" value="2"/>
</dbReference>
<evidence type="ECO:0000256" key="6">
    <source>
        <dbReference type="ARBA" id="ARBA00022889"/>
    </source>
</evidence>
<dbReference type="InterPro" id="IPR036872">
    <property type="entry name" value="CH_dom_sf"/>
</dbReference>
<dbReference type="GO" id="GO:0005925">
    <property type="term" value="C:focal adhesion"/>
    <property type="evidence" value="ECO:0007669"/>
    <property type="project" value="TreeGrafter"/>
</dbReference>
<comment type="similarity">
    <text evidence="3">Belongs to the parvin family.</text>
</comment>
<dbReference type="AlphaFoldDB" id="A0A401NI88"/>
<gene>
    <name evidence="10" type="ORF">scyTo_0003968</name>
</gene>
<keyword evidence="7" id="KW-0009">Actin-binding</keyword>
<protein>
    <recommendedName>
        <fullName evidence="9">Calponin-homology (CH) domain-containing protein</fullName>
    </recommendedName>
</protein>
<keyword evidence="6" id="KW-0130">Cell adhesion</keyword>
<sequence>MTFTVCYFNGIVLEFMTVEKVLKKGFHNPKFRPTVEKQSEMDSSIPNVITAYGELKPSTEIDIAPGESRKIIQPSSLKNPKLEELMTFLIDWINATLKRDHIVVQSLEEDLYDGLVLHHLLVHLGNVKLDVEEIALSANAQKQKLTVVLDTVNQLLQITEGDNLNWNTKLIHKKDLISTLHLLVAIAKYFQPDIPIPKNVCVETLTLEIEKTGIKTMKHLEYITEKSDLFKLGPDKVKIVQQAMLHFANKHLGGLGVIVKDLSTQFSNGVILILLIGQLEDYFIPLSEYFLNPSDQKERLHNVTFVLEILKERGLLKHPVNPEDIVNLDSKATIRILHCLFAKYKDK</sequence>
<keyword evidence="11" id="KW-1185">Reference proteome</keyword>
<dbReference type="OrthoDB" id="2099265at2759"/>
<dbReference type="FunFam" id="1.10.418.10:FF:000011">
    <property type="entry name" value="Parvin, beta"/>
    <property type="match status" value="1"/>
</dbReference>